<sequence>MHCTGAVYTIKILDDGTPQKYLDKIVEQHPEVLISRSALASQKAQQITTTSSTVIKEIPVELWVSAAKDASDYFLMLEDDFWFTAATNLDELETAMRREKMICLKLFWLGNPMLIHGKPLQKTDSYIQYRPALFTKKPILYRLIFRVNRYKIRKVLALFKLYTLEKALRYYSIYTVAGAVFQKDYFCALWEDHSVTVDEGNQLQNAVSYLYKHQDDVHFGHTNEEVLQTGFTSSATNNPKSTAAHLDMFHFNKCLNEAWLAGNLQAMEGYPNDFPSESITTLLFENALPETQPEHWRLWMHEFKQQYRAIGCNIN</sequence>
<dbReference type="EMBL" id="CP020919">
    <property type="protein sequence ID" value="AWG25709.1"/>
    <property type="molecule type" value="Genomic_DNA"/>
</dbReference>
<accession>A0A2S1LPR3</accession>
<reference evidence="1 2" key="1">
    <citation type="submission" date="2017-04" db="EMBL/GenBank/DDBJ databases">
        <title>Complete genome sequence of Flavobacterium kingsejong AJ004.</title>
        <authorList>
            <person name="Lee P.C."/>
        </authorList>
    </citation>
    <scope>NUCLEOTIDE SEQUENCE [LARGE SCALE GENOMIC DNA]</scope>
    <source>
        <strain evidence="1 2">AJ004</strain>
    </source>
</reference>
<evidence type="ECO:0000313" key="1">
    <source>
        <dbReference type="EMBL" id="AWG25709.1"/>
    </source>
</evidence>
<dbReference type="AlphaFoldDB" id="A0A2S1LPR3"/>
<dbReference type="KEGG" id="fki:FK004_11015"/>
<evidence type="ECO:0000313" key="2">
    <source>
        <dbReference type="Proteomes" id="UP000244677"/>
    </source>
</evidence>
<name>A0A2S1LPR3_9FLAO</name>
<protein>
    <submittedName>
        <fullName evidence="1">Uncharacterized protein</fullName>
    </submittedName>
</protein>
<gene>
    <name evidence="1" type="ORF">FK004_11015</name>
</gene>
<proteinExistence type="predicted"/>
<organism evidence="1 2">
    <name type="scientific">Flavobacterium kingsejongi</name>
    <dbReference type="NCBI Taxonomy" id="1678728"/>
    <lineage>
        <taxon>Bacteria</taxon>
        <taxon>Pseudomonadati</taxon>
        <taxon>Bacteroidota</taxon>
        <taxon>Flavobacteriia</taxon>
        <taxon>Flavobacteriales</taxon>
        <taxon>Flavobacteriaceae</taxon>
        <taxon>Flavobacterium</taxon>
    </lineage>
</organism>
<dbReference type="Proteomes" id="UP000244677">
    <property type="component" value="Chromosome"/>
</dbReference>
<keyword evidence="2" id="KW-1185">Reference proteome</keyword>